<keyword evidence="2 6" id="KW-0472">Membrane</keyword>
<dbReference type="OrthoDB" id="6112154at2759"/>
<accession>A0A8B6FJX3</accession>
<dbReference type="GO" id="GO:0050839">
    <property type="term" value="F:cell adhesion molecule binding"/>
    <property type="evidence" value="ECO:0007669"/>
    <property type="project" value="TreeGrafter"/>
</dbReference>
<feature type="transmembrane region" description="Helical" evidence="6">
    <location>
        <begin position="484"/>
        <end position="509"/>
    </location>
</feature>
<keyword evidence="9" id="KW-1185">Reference proteome</keyword>
<dbReference type="EMBL" id="UYJE01007049">
    <property type="protein sequence ID" value="VDI51395.1"/>
    <property type="molecule type" value="Genomic_DNA"/>
</dbReference>
<gene>
    <name evidence="8" type="ORF">MGAL_10B031738</name>
</gene>
<evidence type="ECO:0000256" key="6">
    <source>
        <dbReference type="SAM" id="Phobius"/>
    </source>
</evidence>
<evidence type="ECO:0000256" key="1">
    <source>
        <dbReference type="ARBA" id="ARBA00004479"/>
    </source>
</evidence>
<dbReference type="AlphaFoldDB" id="A0A8B6FJX3"/>
<dbReference type="CDD" id="cd00096">
    <property type="entry name" value="Ig"/>
    <property type="match status" value="1"/>
</dbReference>
<dbReference type="GO" id="GO:0005886">
    <property type="term" value="C:plasma membrane"/>
    <property type="evidence" value="ECO:0007669"/>
    <property type="project" value="TreeGrafter"/>
</dbReference>
<dbReference type="GO" id="GO:0098609">
    <property type="term" value="P:cell-cell adhesion"/>
    <property type="evidence" value="ECO:0007669"/>
    <property type="project" value="TreeGrafter"/>
</dbReference>
<evidence type="ECO:0000313" key="8">
    <source>
        <dbReference type="EMBL" id="VDI51395.1"/>
    </source>
</evidence>
<keyword evidence="6" id="KW-1133">Transmembrane helix</keyword>
<sequence length="653" mass="73982">MAKVTLNFQPEILRIYENIDIICTVEGIANINPKLTRQWSKGPDLICYNGQSIDSSKYKEILTHGNQFKLQIKNVSESDLDYQYQCRYGFETQAKMLLSKNYLEYPPGNECTVSVEGKNSSLNLTSSKSVGNYYELDLIHQSADKPRCKAEVIVKCKLIQEYIIPTEDLRKCFLKKPPTNLKIVNAAEHTITYGKEGVRIELTCTVKNGIPATTLIWSKNGLTVANSSSDILLYRFIPTRSDHMQNITCYALSDLLTSPLSQTILLDIQYAPDVKIQYKISKQNIRMFCIADGNPNNYTFNDWEHKSEFNEHIRRIHGTPKGHLIINKAQYSKENEDDGIYVCTVSNGVPNMKGKFDQKGQTSIKSIAPPVFVADNKQVQIGHFGKSVEIEIYIYDKLNNSEVVIKSMGTSIMIKAKIKSVQTHDTFHGVYITVPGIKYTFDLDLTSENSFTKYTVEACNDVGCNYFDVQVKSANVGYKSGYNYGWYIVGSLFGGSFILSICLNIYCLVKRKKSSGIVSETPLEIHYDEIGTIHDNSESIQVLSNNAQGAVSIPERHAFERINSHVSDFEQEISSETSLQSLSNSLLNEDGYEHSYETINPENIEIHPYSTVWYNIYENTKICPKEITIKNKGQAIQIDNERGPWLIIYMKNV</sequence>
<protein>
    <recommendedName>
        <fullName evidence="7">Ig-like domain-containing protein</fullName>
    </recommendedName>
</protein>
<dbReference type="InterPro" id="IPR013783">
    <property type="entry name" value="Ig-like_fold"/>
</dbReference>
<keyword evidence="3" id="KW-1015">Disulfide bond</keyword>
<proteinExistence type="predicted"/>
<dbReference type="PROSITE" id="PS50835">
    <property type="entry name" value="IG_LIKE"/>
    <property type="match status" value="1"/>
</dbReference>
<dbReference type="InterPro" id="IPR036179">
    <property type="entry name" value="Ig-like_dom_sf"/>
</dbReference>
<keyword evidence="4" id="KW-0325">Glycoprotein</keyword>
<dbReference type="SUPFAM" id="SSF48726">
    <property type="entry name" value="Immunoglobulin"/>
    <property type="match status" value="3"/>
</dbReference>
<evidence type="ECO:0000256" key="3">
    <source>
        <dbReference type="ARBA" id="ARBA00023157"/>
    </source>
</evidence>
<keyword evidence="6" id="KW-0812">Transmembrane</keyword>
<feature type="domain" description="Ig-like" evidence="7">
    <location>
        <begin position="178"/>
        <end position="368"/>
    </location>
</feature>
<evidence type="ECO:0000256" key="2">
    <source>
        <dbReference type="ARBA" id="ARBA00023136"/>
    </source>
</evidence>
<evidence type="ECO:0000256" key="5">
    <source>
        <dbReference type="ARBA" id="ARBA00023319"/>
    </source>
</evidence>
<evidence type="ECO:0000259" key="7">
    <source>
        <dbReference type="PROSITE" id="PS50835"/>
    </source>
</evidence>
<reference evidence="8" key="1">
    <citation type="submission" date="2018-11" db="EMBL/GenBank/DDBJ databases">
        <authorList>
            <person name="Alioto T."/>
            <person name="Alioto T."/>
        </authorList>
    </citation>
    <scope>NUCLEOTIDE SEQUENCE</scope>
</reference>
<comment type="subcellular location">
    <subcellularLocation>
        <location evidence="1">Membrane</location>
        <topology evidence="1">Single-pass type I membrane protein</topology>
    </subcellularLocation>
</comment>
<organism evidence="8 9">
    <name type="scientific">Mytilus galloprovincialis</name>
    <name type="common">Mediterranean mussel</name>
    <dbReference type="NCBI Taxonomy" id="29158"/>
    <lineage>
        <taxon>Eukaryota</taxon>
        <taxon>Metazoa</taxon>
        <taxon>Spiralia</taxon>
        <taxon>Lophotrochozoa</taxon>
        <taxon>Mollusca</taxon>
        <taxon>Bivalvia</taxon>
        <taxon>Autobranchia</taxon>
        <taxon>Pteriomorphia</taxon>
        <taxon>Mytilida</taxon>
        <taxon>Mytiloidea</taxon>
        <taxon>Mytilidae</taxon>
        <taxon>Mytilinae</taxon>
        <taxon>Mytilus</taxon>
    </lineage>
</organism>
<dbReference type="Gene3D" id="2.60.40.10">
    <property type="entry name" value="Immunoglobulins"/>
    <property type="match status" value="3"/>
</dbReference>
<evidence type="ECO:0000313" key="9">
    <source>
        <dbReference type="Proteomes" id="UP000596742"/>
    </source>
</evidence>
<keyword evidence="5" id="KW-0393">Immunoglobulin domain</keyword>
<dbReference type="InterPro" id="IPR007110">
    <property type="entry name" value="Ig-like_dom"/>
</dbReference>
<dbReference type="InterPro" id="IPR051275">
    <property type="entry name" value="Cell_adhesion_signaling"/>
</dbReference>
<comment type="caution">
    <text evidence="8">The sequence shown here is derived from an EMBL/GenBank/DDBJ whole genome shotgun (WGS) entry which is preliminary data.</text>
</comment>
<dbReference type="PANTHER" id="PTHR11640:SF31">
    <property type="entry name" value="IRREGULAR CHIASM C-ROUGHEST PROTEIN-RELATED"/>
    <property type="match status" value="1"/>
</dbReference>
<name>A0A8B6FJX3_MYTGA</name>
<evidence type="ECO:0000256" key="4">
    <source>
        <dbReference type="ARBA" id="ARBA00023180"/>
    </source>
</evidence>
<dbReference type="PANTHER" id="PTHR11640">
    <property type="entry name" value="NEPHRIN"/>
    <property type="match status" value="1"/>
</dbReference>
<dbReference type="GO" id="GO:0005911">
    <property type="term" value="C:cell-cell junction"/>
    <property type="evidence" value="ECO:0007669"/>
    <property type="project" value="TreeGrafter"/>
</dbReference>
<dbReference type="Proteomes" id="UP000596742">
    <property type="component" value="Unassembled WGS sequence"/>
</dbReference>